<dbReference type="PANTHER" id="PTHR21022">
    <property type="entry name" value="PREPHENATE DEHYDRATASE P PROTEIN"/>
    <property type="match status" value="1"/>
</dbReference>
<dbReference type="EC" id="4.2.1.51" evidence="2"/>
<organism evidence="10 11">
    <name type="scientific">Streptomyces coacervatus</name>
    <dbReference type="NCBI Taxonomy" id="647381"/>
    <lineage>
        <taxon>Bacteria</taxon>
        <taxon>Bacillati</taxon>
        <taxon>Actinomycetota</taxon>
        <taxon>Actinomycetes</taxon>
        <taxon>Kitasatosporales</taxon>
        <taxon>Streptomycetaceae</taxon>
        <taxon>Streptomyces</taxon>
    </lineage>
</organism>
<evidence type="ECO:0000256" key="7">
    <source>
        <dbReference type="ARBA" id="ARBA00023239"/>
    </source>
</evidence>
<dbReference type="PROSITE" id="PS51171">
    <property type="entry name" value="PREPHENATE_DEHYDR_3"/>
    <property type="match status" value="1"/>
</dbReference>
<dbReference type="InterPro" id="IPR008242">
    <property type="entry name" value="Chor_mutase/pphenate_deHydtase"/>
</dbReference>
<comment type="catalytic activity">
    <reaction evidence="8">
        <text>prephenate + H(+) = 3-phenylpyruvate + CO2 + H2O</text>
        <dbReference type="Rhea" id="RHEA:21648"/>
        <dbReference type="ChEBI" id="CHEBI:15377"/>
        <dbReference type="ChEBI" id="CHEBI:15378"/>
        <dbReference type="ChEBI" id="CHEBI:16526"/>
        <dbReference type="ChEBI" id="CHEBI:18005"/>
        <dbReference type="ChEBI" id="CHEBI:29934"/>
        <dbReference type="EC" id="4.2.1.51"/>
    </reaction>
</comment>
<dbReference type="Pfam" id="PF01842">
    <property type="entry name" value="ACT"/>
    <property type="match status" value="1"/>
</dbReference>
<evidence type="ECO:0000256" key="8">
    <source>
        <dbReference type="ARBA" id="ARBA00047848"/>
    </source>
</evidence>
<reference evidence="11" key="1">
    <citation type="journal article" date="2019" name="Int. J. Syst. Evol. Microbiol.">
        <title>The Global Catalogue of Microorganisms (GCM) 10K type strain sequencing project: providing services to taxonomists for standard genome sequencing and annotation.</title>
        <authorList>
            <consortium name="The Broad Institute Genomics Platform"/>
            <consortium name="The Broad Institute Genome Sequencing Center for Infectious Disease"/>
            <person name="Wu L."/>
            <person name="Ma J."/>
        </authorList>
    </citation>
    <scope>NUCLEOTIDE SEQUENCE [LARGE SCALE GENOMIC DNA]</scope>
    <source>
        <strain evidence="11">JCM 17138</strain>
    </source>
</reference>
<dbReference type="CDD" id="cd13632">
    <property type="entry name" value="PBP2_Aa-PDT_like"/>
    <property type="match status" value="1"/>
</dbReference>
<dbReference type="Gene3D" id="3.30.70.260">
    <property type="match status" value="1"/>
</dbReference>
<evidence type="ECO:0000313" key="10">
    <source>
        <dbReference type="EMBL" id="GAA3779715.1"/>
    </source>
</evidence>
<dbReference type="PIRSF" id="PIRSF001500">
    <property type="entry name" value="Chor_mut_pdt_Ppr"/>
    <property type="match status" value="1"/>
</dbReference>
<evidence type="ECO:0000256" key="6">
    <source>
        <dbReference type="ARBA" id="ARBA00023222"/>
    </source>
</evidence>
<accession>A0ABP7H1Y0</accession>
<dbReference type="PANTHER" id="PTHR21022:SF19">
    <property type="entry name" value="PREPHENATE DEHYDRATASE-RELATED"/>
    <property type="match status" value="1"/>
</dbReference>
<dbReference type="CDD" id="cd04905">
    <property type="entry name" value="ACT_CM-PDT"/>
    <property type="match status" value="1"/>
</dbReference>
<keyword evidence="11" id="KW-1185">Reference proteome</keyword>
<keyword evidence="7" id="KW-0456">Lyase</keyword>
<dbReference type="InterPro" id="IPR002912">
    <property type="entry name" value="ACT_dom"/>
</dbReference>
<evidence type="ECO:0000256" key="4">
    <source>
        <dbReference type="ARBA" id="ARBA00022605"/>
    </source>
</evidence>
<protein>
    <recommendedName>
        <fullName evidence="3">Prephenate dehydratase</fullName>
        <ecNumber evidence="2">4.2.1.51</ecNumber>
    </recommendedName>
</protein>
<dbReference type="SUPFAM" id="SSF53850">
    <property type="entry name" value="Periplasmic binding protein-like II"/>
    <property type="match status" value="1"/>
</dbReference>
<evidence type="ECO:0000256" key="3">
    <source>
        <dbReference type="ARBA" id="ARBA00021872"/>
    </source>
</evidence>
<dbReference type="Pfam" id="PF00800">
    <property type="entry name" value="PDT"/>
    <property type="match status" value="1"/>
</dbReference>
<dbReference type="SUPFAM" id="SSF55021">
    <property type="entry name" value="ACT-like"/>
    <property type="match status" value="1"/>
</dbReference>
<evidence type="ECO:0000256" key="2">
    <source>
        <dbReference type="ARBA" id="ARBA00013147"/>
    </source>
</evidence>
<evidence type="ECO:0000256" key="1">
    <source>
        <dbReference type="ARBA" id="ARBA00004741"/>
    </source>
</evidence>
<dbReference type="RefSeq" id="WP_275774368.1">
    <property type="nucleotide sequence ID" value="NZ_BAABDE010000006.1"/>
</dbReference>
<dbReference type="Gene3D" id="3.40.190.10">
    <property type="entry name" value="Periplasmic binding protein-like II"/>
    <property type="match status" value="2"/>
</dbReference>
<keyword evidence="6" id="KW-0584">Phenylalanine biosynthesis</keyword>
<comment type="caution">
    <text evidence="10">The sequence shown here is derived from an EMBL/GenBank/DDBJ whole genome shotgun (WGS) entry which is preliminary data.</text>
</comment>
<gene>
    <name evidence="10" type="primary">pheA_1</name>
    <name evidence="10" type="ORF">GCM10022403_013030</name>
</gene>
<keyword evidence="4" id="KW-0028">Amino-acid biosynthesis</keyword>
<keyword evidence="5" id="KW-0057">Aromatic amino acid biosynthesis</keyword>
<dbReference type="Proteomes" id="UP001501009">
    <property type="component" value="Unassembled WGS sequence"/>
</dbReference>
<dbReference type="EMBL" id="BAABDE010000006">
    <property type="protein sequence ID" value="GAA3779715.1"/>
    <property type="molecule type" value="Genomic_DNA"/>
</dbReference>
<sequence>MKYTYLGPPGTFTEAALRSLPNASGIQAMPRTTVPAALSAVRSGESDCAVVPLENSVKGVVPATLEELVTGDGPLHIEAEVQLPVTFHLMARPQQTRGDITTVLSHPHAHSQCRKWLDLHMPDVDTVFSTSTAAAARTVAEGSDQNVAAIASSAAAQSYGLDVIASDIGEHTHAVTRFIVVTGGGTPRARTGDDRTTLVVSAEGLAAGILVDILQQFSSRGVSLTGIQSWPTGSELGSYYFFLDLEGHIQDPAVTDAIGAVRCRATAVHVLGSYPRHQAGRPDSLRPQMAAV</sequence>
<comment type="pathway">
    <text evidence="1">Amino-acid biosynthesis; L-phenylalanine biosynthesis; phenylpyruvate from prephenate: step 1/1.</text>
</comment>
<dbReference type="InterPro" id="IPR001086">
    <property type="entry name" value="Preph_deHydtase"/>
</dbReference>
<name>A0ABP7H1Y0_9ACTN</name>
<evidence type="ECO:0000259" key="9">
    <source>
        <dbReference type="PROSITE" id="PS51171"/>
    </source>
</evidence>
<dbReference type="InterPro" id="IPR045865">
    <property type="entry name" value="ACT-like_dom_sf"/>
</dbReference>
<evidence type="ECO:0000313" key="11">
    <source>
        <dbReference type="Proteomes" id="UP001501009"/>
    </source>
</evidence>
<evidence type="ECO:0000256" key="5">
    <source>
        <dbReference type="ARBA" id="ARBA00023141"/>
    </source>
</evidence>
<dbReference type="NCBIfam" id="NF008865">
    <property type="entry name" value="PRK11898.1"/>
    <property type="match status" value="1"/>
</dbReference>
<proteinExistence type="predicted"/>
<feature type="domain" description="Prephenate dehydratase" evidence="9">
    <location>
        <begin position="2"/>
        <end position="183"/>
    </location>
</feature>